<accession>A0A0F9ED20</accession>
<keyword evidence="1" id="KW-0472">Membrane</keyword>
<evidence type="ECO:0000256" key="1">
    <source>
        <dbReference type="SAM" id="Phobius"/>
    </source>
</evidence>
<evidence type="ECO:0000313" key="2">
    <source>
        <dbReference type="EMBL" id="KKL71978.1"/>
    </source>
</evidence>
<proteinExistence type="predicted"/>
<comment type="caution">
    <text evidence="2">The sequence shown here is derived from an EMBL/GenBank/DDBJ whole genome shotgun (WGS) entry which is preliminary data.</text>
</comment>
<keyword evidence="1" id="KW-0812">Transmembrane</keyword>
<dbReference type="EMBL" id="LAZR01025418">
    <property type="protein sequence ID" value="KKL71978.1"/>
    <property type="molecule type" value="Genomic_DNA"/>
</dbReference>
<reference evidence="2" key="1">
    <citation type="journal article" date="2015" name="Nature">
        <title>Complex archaea that bridge the gap between prokaryotes and eukaryotes.</title>
        <authorList>
            <person name="Spang A."/>
            <person name="Saw J.H."/>
            <person name="Jorgensen S.L."/>
            <person name="Zaremba-Niedzwiedzka K."/>
            <person name="Martijn J."/>
            <person name="Lind A.E."/>
            <person name="van Eijk R."/>
            <person name="Schleper C."/>
            <person name="Guy L."/>
            <person name="Ettema T.J."/>
        </authorList>
    </citation>
    <scope>NUCLEOTIDE SEQUENCE</scope>
</reference>
<keyword evidence="1" id="KW-1133">Transmembrane helix</keyword>
<feature type="transmembrane region" description="Helical" evidence="1">
    <location>
        <begin position="21"/>
        <end position="41"/>
    </location>
</feature>
<protein>
    <submittedName>
        <fullName evidence="2">Uncharacterized protein</fullName>
    </submittedName>
</protein>
<sequence>MNKRNLRKAWIMEIAMALSEINETLIWIAWVFFIFAVFGAFN</sequence>
<gene>
    <name evidence="2" type="ORF">LCGC14_2089500</name>
</gene>
<organism evidence="2">
    <name type="scientific">marine sediment metagenome</name>
    <dbReference type="NCBI Taxonomy" id="412755"/>
    <lineage>
        <taxon>unclassified sequences</taxon>
        <taxon>metagenomes</taxon>
        <taxon>ecological metagenomes</taxon>
    </lineage>
</organism>
<name>A0A0F9ED20_9ZZZZ</name>
<dbReference type="AlphaFoldDB" id="A0A0F9ED20"/>